<organism evidence="1 2">
    <name type="scientific">Cinchona calisaya</name>
    <dbReference type="NCBI Taxonomy" id="153742"/>
    <lineage>
        <taxon>Eukaryota</taxon>
        <taxon>Viridiplantae</taxon>
        <taxon>Streptophyta</taxon>
        <taxon>Embryophyta</taxon>
        <taxon>Tracheophyta</taxon>
        <taxon>Spermatophyta</taxon>
        <taxon>Magnoliopsida</taxon>
        <taxon>eudicotyledons</taxon>
        <taxon>Gunneridae</taxon>
        <taxon>Pentapetalae</taxon>
        <taxon>asterids</taxon>
        <taxon>lamiids</taxon>
        <taxon>Gentianales</taxon>
        <taxon>Rubiaceae</taxon>
        <taxon>Cinchonoideae</taxon>
        <taxon>Cinchoneae</taxon>
        <taxon>Cinchona</taxon>
    </lineage>
</organism>
<gene>
    <name evidence="1" type="ORF">ACH5RR_036910</name>
</gene>
<keyword evidence="2" id="KW-1185">Reference proteome</keyword>
<dbReference type="Proteomes" id="UP001630127">
    <property type="component" value="Unassembled WGS sequence"/>
</dbReference>
<comment type="caution">
    <text evidence="1">The sequence shown here is derived from an EMBL/GenBank/DDBJ whole genome shotgun (WGS) entry which is preliminary data.</text>
</comment>
<name>A0ABD2Y4L1_9GENT</name>
<evidence type="ECO:0000313" key="1">
    <source>
        <dbReference type="EMBL" id="KAL3502461.1"/>
    </source>
</evidence>
<accession>A0ABD2Y4L1</accession>
<protein>
    <submittedName>
        <fullName evidence="1">Uncharacterized protein</fullName>
    </submittedName>
</protein>
<dbReference type="EMBL" id="JBJUIK010000015">
    <property type="protein sequence ID" value="KAL3502461.1"/>
    <property type="molecule type" value="Genomic_DNA"/>
</dbReference>
<evidence type="ECO:0000313" key="2">
    <source>
        <dbReference type="Proteomes" id="UP001630127"/>
    </source>
</evidence>
<dbReference type="AlphaFoldDB" id="A0ABD2Y4L1"/>
<sequence>MRMAMAHNNDCDGGTPWTRPGQRWPWVEMIYRTIGRIKQQKRQLQERKHKLLELFIARTIGKLPWVV</sequence>
<reference evidence="1 2" key="1">
    <citation type="submission" date="2024-11" db="EMBL/GenBank/DDBJ databases">
        <title>A near-complete genome assembly of Cinchona calisaya.</title>
        <authorList>
            <person name="Lian D.C."/>
            <person name="Zhao X.W."/>
            <person name="Wei L."/>
        </authorList>
    </citation>
    <scope>NUCLEOTIDE SEQUENCE [LARGE SCALE GENOMIC DNA]</scope>
    <source>
        <tissue evidence="1">Nenye</tissue>
    </source>
</reference>
<proteinExistence type="predicted"/>